<reference evidence="1 2" key="1">
    <citation type="submission" date="2012-05" db="EMBL/GenBank/DDBJ databases">
        <authorList>
            <person name="Weinstock G."/>
            <person name="Sodergren E."/>
            <person name="Lobos E.A."/>
            <person name="Fulton L."/>
            <person name="Fulton R."/>
            <person name="Courtney L."/>
            <person name="Fronick C."/>
            <person name="O'Laughlin M."/>
            <person name="Godfrey J."/>
            <person name="Wilson R.M."/>
            <person name="Miner T."/>
            <person name="Farmer C."/>
            <person name="Delehaunty K."/>
            <person name="Cordes M."/>
            <person name="Minx P."/>
            <person name="Tomlinson C."/>
            <person name="Chen J."/>
            <person name="Wollam A."/>
            <person name="Pepin K.H."/>
            <person name="Bhonagiri V."/>
            <person name="Zhang X."/>
            <person name="Suruliraj S."/>
            <person name="Warren W."/>
            <person name="Mitreva M."/>
            <person name="Mardis E.R."/>
            <person name="Wilson R.K."/>
        </authorList>
    </citation>
    <scope>NUCLEOTIDE SEQUENCE [LARGE SCALE GENOMIC DNA]</scope>
    <source>
        <strain evidence="1 2">F0235</strain>
    </source>
</reference>
<dbReference type="EMBL" id="AMEM01000013">
    <property type="protein sequence ID" value="EKX91187.1"/>
    <property type="molecule type" value="Genomic_DNA"/>
</dbReference>
<gene>
    <name evidence="1" type="ORF">HMPREF9997_00789</name>
</gene>
<dbReference type="PATRIC" id="fig|1035195.3.peg.703"/>
<proteinExistence type="predicted"/>
<keyword evidence="2" id="KW-1185">Reference proteome</keyword>
<comment type="caution">
    <text evidence="1">The sequence shown here is derived from an EMBL/GenBank/DDBJ whole genome shotgun (WGS) entry which is preliminary data.</text>
</comment>
<dbReference type="STRING" id="1035195.HMPREF9997_00789"/>
<protein>
    <submittedName>
        <fullName evidence="1">Uncharacterized protein</fullName>
    </submittedName>
</protein>
<sequence>MCVIWVWVIDPNQWGSNWPSRHLHHTNYADNIIDAVADGVNGDTGAGFIAVGGVKWVPSLLAVFDICF</sequence>
<evidence type="ECO:0000313" key="1">
    <source>
        <dbReference type="EMBL" id="EKX91187.1"/>
    </source>
</evidence>
<dbReference type="AlphaFoldDB" id="L1MIW3"/>
<name>L1MIW3_9CORY</name>
<accession>L1MIW3</accession>
<organism evidence="1 2">
    <name type="scientific">Corynebacterium durum F0235</name>
    <dbReference type="NCBI Taxonomy" id="1035195"/>
    <lineage>
        <taxon>Bacteria</taxon>
        <taxon>Bacillati</taxon>
        <taxon>Actinomycetota</taxon>
        <taxon>Actinomycetes</taxon>
        <taxon>Mycobacteriales</taxon>
        <taxon>Corynebacteriaceae</taxon>
        <taxon>Corynebacterium</taxon>
    </lineage>
</organism>
<dbReference type="Proteomes" id="UP000010445">
    <property type="component" value="Unassembled WGS sequence"/>
</dbReference>
<dbReference type="HOGENOM" id="CLU_2786803_0_0_11"/>
<evidence type="ECO:0000313" key="2">
    <source>
        <dbReference type="Proteomes" id="UP000010445"/>
    </source>
</evidence>